<feature type="region of interest" description="Disordered" evidence="3">
    <location>
        <begin position="533"/>
        <end position="553"/>
    </location>
</feature>
<dbReference type="SUPFAM" id="SSF57667">
    <property type="entry name" value="beta-beta-alpha zinc fingers"/>
    <property type="match status" value="1"/>
</dbReference>
<feature type="domain" description="C2H2-type" evidence="4">
    <location>
        <begin position="451"/>
        <end position="478"/>
    </location>
</feature>
<evidence type="ECO:0000256" key="3">
    <source>
        <dbReference type="SAM" id="MobiDB-lite"/>
    </source>
</evidence>
<feature type="region of interest" description="Disordered" evidence="3">
    <location>
        <begin position="264"/>
        <end position="284"/>
    </location>
</feature>
<sequence>MDISCEDLGKGPGIAHFEEFPRGAAPQNVNQQTQERPPQQRVSQSEEFLKDLQPPKPTLENPGLTEPILSEDDPERFLVSFEKVAGACQWPREEWAARLVPALGGEAARAFRKLAAGDREDYGKVKAAILQGDAIKMEVQRQCFRQFRFQEVEDPQRAYGQLRELCRQWLKPEKHTKEQILDLVVLEQFLAILPQETQKRMEKCSPKACARAVALAEDLLRNHQEAKMWRLEEPLQKMTQSFLRAEEMAAHSTEREICKEAKQQGDGGATLLSSRTPSQSVSAPLHCPDGSELAEGVLDEFQGTVDLKGATALSDTTEKAVLNPIQSPVYWKVLVEEDETVAFSGRSMNRKETENSQQGIPERQGPSVIRSGEPQDTVPLSPGVSLSPGVMWPQMSDRGMKQGEPTLHGMSQEFAEGIADPPQEKKLRRGSRTCSSNLAQHRQIHTREGLYQCFECEKTFCGIHALAGHQRIHKTKMEPRGKKQLLARASLTKGNEGLSKFRVETPQQERNERESISNGRIAEFPQSKMTLAQEPEWEPEGQQGKKTVKTQKKPIKLLEGRKSQKETVAHMWVKKLSYSSQPGNVCRSTPGFVIQETPPTERALYQCPSCGKTLMNNVCLEDHHRLHIGDALWMPTVWGKVSLEKLCVQTFVDP</sequence>
<keyword evidence="2" id="KW-0863">Zinc-finger</keyword>
<dbReference type="Pfam" id="PF02023">
    <property type="entry name" value="SCAN"/>
    <property type="match status" value="1"/>
</dbReference>
<dbReference type="InterPro" id="IPR050916">
    <property type="entry name" value="SCAN-C2H2_zinc_finger"/>
</dbReference>
<dbReference type="InterPro" id="IPR036236">
    <property type="entry name" value="Znf_C2H2_sf"/>
</dbReference>
<dbReference type="InterPro" id="IPR003309">
    <property type="entry name" value="SCAN_dom"/>
</dbReference>
<gene>
    <name evidence="6" type="ORF">PODLI_1B023141</name>
</gene>
<dbReference type="Gene3D" id="1.10.4020.10">
    <property type="entry name" value="DNA breaking-rejoining enzymes"/>
    <property type="match status" value="1"/>
</dbReference>
<feature type="domain" description="SCAN box" evidence="5">
    <location>
        <begin position="141"/>
        <end position="221"/>
    </location>
</feature>
<feature type="compositionally biased region" description="Polar residues" evidence="3">
    <location>
        <begin position="271"/>
        <end position="282"/>
    </location>
</feature>
<dbReference type="CDD" id="cd07936">
    <property type="entry name" value="SCAN"/>
    <property type="match status" value="1"/>
</dbReference>
<dbReference type="InterPro" id="IPR013087">
    <property type="entry name" value="Znf_C2H2_type"/>
</dbReference>
<organism evidence="6 7">
    <name type="scientific">Podarcis lilfordi</name>
    <name type="common">Lilford's wall lizard</name>
    <dbReference type="NCBI Taxonomy" id="74358"/>
    <lineage>
        <taxon>Eukaryota</taxon>
        <taxon>Metazoa</taxon>
        <taxon>Chordata</taxon>
        <taxon>Craniata</taxon>
        <taxon>Vertebrata</taxon>
        <taxon>Euteleostomi</taxon>
        <taxon>Lepidosauria</taxon>
        <taxon>Squamata</taxon>
        <taxon>Bifurcata</taxon>
        <taxon>Unidentata</taxon>
        <taxon>Episquamata</taxon>
        <taxon>Laterata</taxon>
        <taxon>Lacertibaenia</taxon>
        <taxon>Lacertidae</taxon>
        <taxon>Podarcis</taxon>
    </lineage>
</organism>
<evidence type="ECO:0000259" key="4">
    <source>
        <dbReference type="PROSITE" id="PS50157"/>
    </source>
</evidence>
<evidence type="ECO:0000256" key="2">
    <source>
        <dbReference type="PROSITE-ProRule" id="PRU00042"/>
    </source>
</evidence>
<dbReference type="SUPFAM" id="SSF47353">
    <property type="entry name" value="Retrovirus capsid dimerization domain-like"/>
    <property type="match status" value="1"/>
</dbReference>
<feature type="region of interest" description="Disordered" evidence="3">
    <location>
        <begin position="1"/>
        <end position="71"/>
    </location>
</feature>
<evidence type="ECO:0000313" key="7">
    <source>
        <dbReference type="Proteomes" id="UP001178461"/>
    </source>
</evidence>
<dbReference type="AlphaFoldDB" id="A0AA35P1M4"/>
<dbReference type="PROSITE" id="PS50804">
    <property type="entry name" value="SCAN_BOX"/>
    <property type="match status" value="1"/>
</dbReference>
<dbReference type="PANTHER" id="PTHR45935:SF15">
    <property type="entry name" value="SCAN BOX DOMAIN-CONTAINING PROTEIN"/>
    <property type="match status" value="1"/>
</dbReference>
<keyword evidence="2" id="KW-0479">Metal-binding</keyword>
<name>A0AA35P1M4_9SAUR</name>
<feature type="domain" description="C2H2-type" evidence="4">
    <location>
        <begin position="605"/>
        <end position="632"/>
    </location>
</feature>
<proteinExistence type="predicted"/>
<feature type="region of interest" description="Disordered" evidence="3">
    <location>
        <begin position="344"/>
        <end position="387"/>
    </location>
</feature>
<keyword evidence="7" id="KW-1185">Reference proteome</keyword>
<dbReference type="SMART" id="SM00355">
    <property type="entry name" value="ZnF_C2H2"/>
    <property type="match status" value="2"/>
</dbReference>
<dbReference type="PROSITE" id="PS00028">
    <property type="entry name" value="ZINC_FINGER_C2H2_1"/>
    <property type="match status" value="2"/>
</dbReference>
<dbReference type="EMBL" id="OX395127">
    <property type="protein sequence ID" value="CAI5768352.1"/>
    <property type="molecule type" value="Genomic_DNA"/>
</dbReference>
<dbReference type="Proteomes" id="UP001178461">
    <property type="component" value="Chromosome 2"/>
</dbReference>
<keyword evidence="2" id="KW-0862">Zinc</keyword>
<dbReference type="Gene3D" id="3.30.160.60">
    <property type="entry name" value="Classic Zinc Finger"/>
    <property type="match status" value="1"/>
</dbReference>
<feature type="compositionally biased region" description="Polar residues" evidence="3">
    <location>
        <begin position="27"/>
        <end position="46"/>
    </location>
</feature>
<dbReference type="InterPro" id="IPR038269">
    <property type="entry name" value="SCAN_sf"/>
</dbReference>
<dbReference type="FunFam" id="1.10.4020.10:FF:000001">
    <property type="entry name" value="zinc finger protein 263 isoform X1"/>
    <property type="match status" value="1"/>
</dbReference>
<dbReference type="GO" id="GO:0008270">
    <property type="term" value="F:zinc ion binding"/>
    <property type="evidence" value="ECO:0007669"/>
    <property type="project" value="UniProtKB-KW"/>
</dbReference>
<evidence type="ECO:0000256" key="1">
    <source>
        <dbReference type="ARBA" id="ARBA00023242"/>
    </source>
</evidence>
<dbReference type="SMART" id="SM00431">
    <property type="entry name" value="SCAN"/>
    <property type="match status" value="1"/>
</dbReference>
<dbReference type="PANTHER" id="PTHR45935">
    <property type="entry name" value="PROTEIN ZBED8-RELATED"/>
    <property type="match status" value="1"/>
</dbReference>
<evidence type="ECO:0000313" key="6">
    <source>
        <dbReference type="EMBL" id="CAI5768352.1"/>
    </source>
</evidence>
<reference evidence="6" key="1">
    <citation type="submission" date="2022-12" db="EMBL/GenBank/DDBJ databases">
        <authorList>
            <person name="Alioto T."/>
            <person name="Alioto T."/>
            <person name="Gomez Garrido J."/>
        </authorList>
    </citation>
    <scope>NUCLEOTIDE SEQUENCE</scope>
</reference>
<evidence type="ECO:0000259" key="5">
    <source>
        <dbReference type="PROSITE" id="PS50804"/>
    </source>
</evidence>
<keyword evidence="1" id="KW-0539">Nucleus</keyword>
<dbReference type="PROSITE" id="PS50157">
    <property type="entry name" value="ZINC_FINGER_C2H2_2"/>
    <property type="match status" value="2"/>
</dbReference>
<protein>
    <submittedName>
        <fullName evidence="6">Finger 213-like</fullName>
    </submittedName>
</protein>
<accession>A0AA35P1M4</accession>